<keyword evidence="1" id="KW-0408">Iron</keyword>
<organism evidence="2 3">
    <name type="scientific">Candidatus Thiothrix singaporensis</name>
    <dbReference type="NCBI Taxonomy" id="2799669"/>
    <lineage>
        <taxon>Bacteria</taxon>
        <taxon>Pseudomonadati</taxon>
        <taxon>Pseudomonadota</taxon>
        <taxon>Gammaproteobacteria</taxon>
        <taxon>Thiotrichales</taxon>
        <taxon>Thiotrichaceae</taxon>
        <taxon>Thiothrix</taxon>
    </lineage>
</organism>
<gene>
    <name evidence="1" type="primary">ubiU</name>
    <name evidence="2" type="ORF">HZT40_10995</name>
</gene>
<keyword evidence="1" id="KW-0004">4Fe-4S</keyword>
<comment type="similarity">
    <text evidence="1">Belongs to the peptidase U32 family. UbiU subfamily.</text>
</comment>
<keyword evidence="1" id="KW-0411">Iron-sulfur</keyword>
<protein>
    <recommendedName>
        <fullName evidence="1">Ubiquinone biosynthesis protein UbiU</fullName>
    </recommendedName>
</protein>
<dbReference type="InterPro" id="IPR043692">
    <property type="entry name" value="UbiU"/>
</dbReference>
<keyword evidence="3" id="KW-1185">Reference proteome</keyword>
<comment type="cofactor">
    <cofactor evidence="1">
        <name>[4Fe-4S] cluster</name>
        <dbReference type="ChEBI" id="CHEBI:49883"/>
    </cofactor>
</comment>
<feature type="binding site" evidence="1">
    <location>
        <position position="237"/>
    </location>
    <ligand>
        <name>[4Fe-4S] cluster</name>
        <dbReference type="ChEBI" id="CHEBI:49883"/>
    </ligand>
</feature>
<dbReference type="KEGG" id="this:HZT40_10995"/>
<feature type="binding site" evidence="1">
    <location>
        <position position="174"/>
    </location>
    <ligand>
        <name>[4Fe-4S] cluster</name>
        <dbReference type="ChEBI" id="CHEBI:49883"/>
    </ligand>
</feature>
<feature type="binding site" evidence="1">
    <location>
        <position position="181"/>
    </location>
    <ligand>
        <name>[4Fe-4S] cluster</name>
        <dbReference type="ChEBI" id="CHEBI:49883"/>
    </ligand>
</feature>
<dbReference type="GO" id="GO:0051539">
    <property type="term" value="F:4 iron, 4 sulfur cluster binding"/>
    <property type="evidence" value="ECO:0007669"/>
    <property type="project" value="UniProtKB-UniRule"/>
</dbReference>
<comment type="function">
    <text evidence="1">Required for O(2)-independent ubiquinone (coenzyme Q) biosynthesis. Together with UbiV, is essential for the C6-hydroxylation reaction in the oxygen-independent ubiquinone biosynthesis pathway.</text>
</comment>
<dbReference type="Proteomes" id="UP000510621">
    <property type="component" value="Chromosome"/>
</dbReference>
<dbReference type="HAMAP" id="MF_02232">
    <property type="entry name" value="UbiU"/>
    <property type="match status" value="1"/>
</dbReference>
<evidence type="ECO:0000313" key="2">
    <source>
        <dbReference type="EMBL" id="QLQ32023.1"/>
    </source>
</evidence>
<accession>A0A7L6ASI1</accession>
<comment type="pathway">
    <text evidence="1">Cofactor biosynthesis; ubiquinone biosynthesis.</text>
</comment>
<proteinExistence type="inferred from homology"/>
<reference evidence="2" key="1">
    <citation type="submission" date="2020-06" db="EMBL/GenBank/DDBJ databases">
        <title>Analysis procedures for assessing recovery of high quality, complete, closed genomes from Nanopore long read metagenome sequencing.</title>
        <authorList>
            <person name="Bessarab I."/>
            <person name="Arumugam K."/>
            <person name="Haryono M."/>
            <person name="Liu X."/>
            <person name="Roy S."/>
            <person name="Zuniga-Montanez R.E."/>
            <person name="Qiu G."/>
            <person name="Drautz-Moses D.I."/>
            <person name="Law Y.Y."/>
            <person name="Wuertz S."/>
            <person name="Lauro F.M."/>
            <person name="Huson D.H."/>
            <person name="Williams R.B."/>
        </authorList>
    </citation>
    <scope>NUCLEOTIDE SEQUENCE [LARGE SCALE GENOMIC DNA]</scope>
    <source>
        <strain evidence="2">SSD2</strain>
    </source>
</reference>
<dbReference type="GO" id="GO:0006744">
    <property type="term" value="P:ubiquinone biosynthetic process"/>
    <property type="evidence" value="ECO:0007669"/>
    <property type="project" value="UniProtKB-UniRule"/>
</dbReference>
<dbReference type="PANTHER" id="PTHR30217">
    <property type="entry name" value="PEPTIDASE U32 FAMILY"/>
    <property type="match status" value="1"/>
</dbReference>
<name>A0A7L6ASI1_9GAMM</name>
<dbReference type="InterPro" id="IPR051454">
    <property type="entry name" value="RNA/ubiquinone_mod_enzymes"/>
</dbReference>
<keyword evidence="1" id="KW-0479">Metal-binding</keyword>
<dbReference type="UniPathway" id="UPA00232"/>
<sequence length="336" mass="37008">MPESLLELICPAGSLPALKAAVDHGADGVYLGLRDNTNARNFSGLNFDARALTEGIRYAHAKGRKVLMALNTYPKPATLKRWQQAVDMAVSSGVDAIILADPGLMAYARKTHPDLRLHLSVQGSATNYEAINFYHEHFGIQRAVLPRVLSLPQVESVVRRTPVEIELFGFGGLCVMVEGRCLLSSYACGDSPNTFGACSPAHAVRWQQTPKGMETRLNGVLIDCYADHEKAGYPTLCKGRFEVQGETYYALEEPTSLNTLELLPNMHRLGIAAIKIEGRQRSPAYVAQVTKVWRAAIDAVKRNPADFRPQAAWLAQLDKVSEGSMHTLGAYYRPWK</sequence>
<dbReference type="AlphaFoldDB" id="A0A7L6ASI1"/>
<feature type="binding site" evidence="1">
    <location>
        <position position="198"/>
    </location>
    <ligand>
        <name>[4Fe-4S] cluster</name>
        <dbReference type="ChEBI" id="CHEBI:49883"/>
    </ligand>
</feature>
<dbReference type="PANTHER" id="PTHR30217:SF3">
    <property type="entry name" value="UBIQUINONE BIOSYNTHESIS PROTEIN UBIU"/>
    <property type="match status" value="1"/>
</dbReference>
<evidence type="ECO:0000313" key="3">
    <source>
        <dbReference type="Proteomes" id="UP000510621"/>
    </source>
</evidence>
<dbReference type="EMBL" id="CP059265">
    <property type="protein sequence ID" value="QLQ32023.1"/>
    <property type="molecule type" value="Genomic_DNA"/>
</dbReference>
<dbReference type="InterPro" id="IPR001539">
    <property type="entry name" value="Peptidase_U32"/>
</dbReference>
<dbReference type="GO" id="GO:0046872">
    <property type="term" value="F:metal ion binding"/>
    <property type="evidence" value="ECO:0007669"/>
    <property type="project" value="UniProtKB-KW"/>
</dbReference>
<evidence type="ECO:0000256" key="1">
    <source>
        <dbReference type="HAMAP-Rule" id="MF_02232"/>
    </source>
</evidence>
<keyword evidence="1" id="KW-0831">Ubiquinone biosynthesis</keyword>
<dbReference type="Pfam" id="PF01136">
    <property type="entry name" value="Peptidase_U32"/>
    <property type="match status" value="1"/>
</dbReference>
<comment type="subunit">
    <text evidence="1">Forms a heterodimer with UbiV.</text>
</comment>